<reference evidence="14 15" key="1">
    <citation type="submission" date="2015-09" db="EMBL/GenBank/DDBJ databases">
        <title>Identification and resolution of microdiversity through metagenomic sequencing of parallel consortia.</title>
        <authorList>
            <person name="Nelson W.C."/>
            <person name="Romine M.F."/>
            <person name="Lindemann S.R."/>
        </authorList>
    </citation>
    <scope>NUCLEOTIDE SEQUENCE [LARGE SCALE GENOMIC DNA]</scope>
    <source>
        <strain evidence="14">HL-91</strain>
    </source>
</reference>
<dbReference type="OrthoDB" id="7421075at2"/>
<dbReference type="InterPro" id="IPR001689">
    <property type="entry name" value="Flag_FliM"/>
</dbReference>
<evidence type="ECO:0000313" key="16">
    <source>
        <dbReference type="Proteomes" id="UP000182045"/>
    </source>
</evidence>
<dbReference type="Pfam" id="PF02154">
    <property type="entry name" value="FliM"/>
    <property type="match status" value="1"/>
</dbReference>
<protein>
    <recommendedName>
        <fullName evidence="4 11">Flagellar motor switch protein FliM</fullName>
    </recommendedName>
</protein>
<dbReference type="SUPFAM" id="SSF103039">
    <property type="entry name" value="CheC-like"/>
    <property type="match status" value="1"/>
</dbReference>
<dbReference type="PATRIC" id="fig|1666912.4.peg.1649"/>
<evidence type="ECO:0000256" key="8">
    <source>
        <dbReference type="ARBA" id="ARBA00023136"/>
    </source>
</evidence>
<dbReference type="Gene3D" id="3.40.1550.10">
    <property type="entry name" value="CheC-like"/>
    <property type="match status" value="1"/>
</dbReference>
<dbReference type="GO" id="GO:0050918">
    <property type="term" value="P:positive chemotaxis"/>
    <property type="evidence" value="ECO:0007669"/>
    <property type="project" value="TreeGrafter"/>
</dbReference>
<comment type="similarity">
    <text evidence="3">Belongs to the FliM family.</text>
</comment>
<evidence type="ECO:0000256" key="2">
    <source>
        <dbReference type="ARBA" id="ARBA00004202"/>
    </source>
</evidence>
<name>A0A0N8K8U9_9RHOB</name>
<evidence type="ECO:0000256" key="4">
    <source>
        <dbReference type="ARBA" id="ARBA00021898"/>
    </source>
</evidence>
<keyword evidence="8" id="KW-0472">Membrane</keyword>
<dbReference type="EMBL" id="FBYC01000004">
    <property type="protein sequence ID" value="CUX82116.1"/>
    <property type="molecule type" value="Genomic_DNA"/>
</dbReference>
<evidence type="ECO:0000256" key="6">
    <source>
        <dbReference type="ARBA" id="ARBA00022500"/>
    </source>
</evidence>
<dbReference type="RefSeq" id="WP_072246349.1">
    <property type="nucleotide sequence ID" value="NZ_FBYC01000004.1"/>
</dbReference>
<evidence type="ECO:0000256" key="5">
    <source>
        <dbReference type="ARBA" id="ARBA00022475"/>
    </source>
</evidence>
<dbReference type="Proteomes" id="UP000182045">
    <property type="component" value="Unassembled WGS sequence"/>
</dbReference>
<sequence>MAKQRKLSSTEVAALVGGLTADFGGDDETEFHNGQPVRPFSFAKTQDAGIGEYHGLRIVHERFCRVARSAFMPLLRFQPRLSSFLPELMTFEDYRNGQENFVSLTISASDALRGNQLMVFPPEFIARLTNAYYGGGVDGPKLHRTEFTAAEHRVIELITDRLNSALELAWRDLVTVGFNAISREENMQFMAFAENEEKVVCCSFIVEIPGHEAATFDIVYPLQILKPISSQLRSRMQSDQLTEDRNWRERLEAAILGIPLTVSARLCQPQLSVARLMRLEDGDVVPVSLGSAVDVLVDGVPMFQAQPGAQNGHAAVSILRAIAPQSQKGLSHAE</sequence>
<evidence type="ECO:0000256" key="3">
    <source>
        <dbReference type="ARBA" id="ARBA00011049"/>
    </source>
</evidence>
<evidence type="ECO:0000256" key="1">
    <source>
        <dbReference type="ARBA" id="ARBA00004117"/>
    </source>
</evidence>
<evidence type="ECO:0000313" key="14">
    <source>
        <dbReference type="EMBL" id="KPP95545.1"/>
    </source>
</evidence>
<dbReference type="AlphaFoldDB" id="A0A0N8K8U9"/>
<gene>
    <name evidence="14" type="primary">fliM</name>
    <name evidence="13" type="ORF">Ga0058931_2175</name>
    <name evidence="14" type="ORF">HLUCCA05_02490</name>
</gene>
<dbReference type="GO" id="GO:0009425">
    <property type="term" value="C:bacterial-type flagellum basal body"/>
    <property type="evidence" value="ECO:0007669"/>
    <property type="project" value="UniProtKB-SubCell"/>
</dbReference>
<comment type="subcellular location">
    <subcellularLocation>
        <location evidence="1">Bacterial flagellum basal body</location>
    </subcellularLocation>
    <subcellularLocation>
        <location evidence="2">Cell membrane</location>
        <topology evidence="2">Peripheral membrane protein</topology>
    </subcellularLocation>
</comment>
<comment type="caution">
    <text evidence="14">The sequence shown here is derived from an EMBL/GenBank/DDBJ whole genome shotgun (WGS) entry which is preliminary data.</text>
</comment>
<evidence type="ECO:0000256" key="10">
    <source>
        <dbReference type="ARBA" id="ARBA00025044"/>
    </source>
</evidence>
<comment type="function">
    <text evidence="10">FliM is one of three proteins (FliG, FliN, FliM) that forms the rotor-mounted switch complex (C ring), located at the base of the basal body. This complex interacts with the CheY and CheZ chemotaxis proteins, in addition to contacting components of the motor that determine the direction of flagellar rotation.</text>
</comment>
<dbReference type="InterPro" id="IPR036429">
    <property type="entry name" value="SpoA-like_sf"/>
</dbReference>
<evidence type="ECO:0000313" key="13">
    <source>
        <dbReference type="EMBL" id="CUX82116.1"/>
    </source>
</evidence>
<keyword evidence="14" id="KW-0966">Cell projection</keyword>
<dbReference type="InterPro" id="IPR001543">
    <property type="entry name" value="FliN-like_C"/>
</dbReference>
<proteinExistence type="inferred from homology"/>
<feature type="domain" description="Flagellar motor switch protein FliN-like C-terminal" evidence="12">
    <location>
        <begin position="255"/>
        <end position="322"/>
    </location>
</feature>
<dbReference type="GO" id="GO:0005886">
    <property type="term" value="C:plasma membrane"/>
    <property type="evidence" value="ECO:0007669"/>
    <property type="project" value="UniProtKB-SubCell"/>
</dbReference>
<keyword evidence="14" id="KW-0969">Cilium</keyword>
<keyword evidence="16" id="KW-1185">Reference proteome</keyword>
<dbReference type="SUPFAM" id="SSF101801">
    <property type="entry name" value="Surface presentation of antigens (SPOA)"/>
    <property type="match status" value="1"/>
</dbReference>
<evidence type="ECO:0000256" key="7">
    <source>
        <dbReference type="ARBA" id="ARBA00022779"/>
    </source>
</evidence>
<accession>A0A0N8K8U9</accession>
<keyword evidence="7" id="KW-0283">Flagellar rotation</keyword>
<organism evidence="14 15">
    <name type="scientific">Roseibaca calidilacus</name>
    <dbReference type="NCBI Taxonomy" id="1666912"/>
    <lineage>
        <taxon>Bacteria</taxon>
        <taxon>Pseudomonadati</taxon>
        <taxon>Pseudomonadota</taxon>
        <taxon>Alphaproteobacteria</taxon>
        <taxon>Rhodobacterales</taxon>
        <taxon>Paracoccaceae</taxon>
        <taxon>Roseinatronobacter</taxon>
    </lineage>
</organism>
<dbReference type="Proteomes" id="UP000050413">
    <property type="component" value="Unassembled WGS sequence"/>
</dbReference>
<evidence type="ECO:0000259" key="12">
    <source>
        <dbReference type="Pfam" id="PF01052"/>
    </source>
</evidence>
<dbReference type="PANTHER" id="PTHR30034:SF6">
    <property type="entry name" value="YOP PROTEINS TRANSLOCATION PROTEIN Q"/>
    <property type="match status" value="1"/>
</dbReference>
<dbReference type="EMBL" id="LJSG01000002">
    <property type="protein sequence ID" value="KPP95545.1"/>
    <property type="molecule type" value="Genomic_DNA"/>
</dbReference>
<keyword evidence="5" id="KW-1003">Cell membrane</keyword>
<evidence type="ECO:0000256" key="11">
    <source>
        <dbReference type="NCBIfam" id="TIGR01397"/>
    </source>
</evidence>
<keyword evidence="6" id="KW-0145">Chemotaxis</keyword>
<dbReference type="GO" id="GO:0071978">
    <property type="term" value="P:bacterial-type flagellum-dependent swarming motility"/>
    <property type="evidence" value="ECO:0007669"/>
    <property type="project" value="TreeGrafter"/>
</dbReference>
<dbReference type="NCBIfam" id="TIGR01397">
    <property type="entry name" value="fliM_switch"/>
    <property type="match status" value="1"/>
</dbReference>
<keyword evidence="14" id="KW-0282">Flagellum</keyword>
<dbReference type="CDD" id="cd17908">
    <property type="entry name" value="FliM"/>
    <property type="match status" value="1"/>
</dbReference>
<evidence type="ECO:0000313" key="15">
    <source>
        <dbReference type="Proteomes" id="UP000050413"/>
    </source>
</evidence>
<dbReference type="Pfam" id="PF01052">
    <property type="entry name" value="FliMN_C"/>
    <property type="match status" value="1"/>
</dbReference>
<dbReference type="STRING" id="1666912.Ga0058931_2175"/>
<dbReference type="PANTHER" id="PTHR30034">
    <property type="entry name" value="FLAGELLAR MOTOR SWITCH PROTEIN FLIM"/>
    <property type="match status" value="1"/>
</dbReference>
<evidence type="ECO:0000256" key="9">
    <source>
        <dbReference type="ARBA" id="ARBA00023143"/>
    </source>
</evidence>
<dbReference type="InterPro" id="IPR028976">
    <property type="entry name" value="CheC-like_sf"/>
</dbReference>
<dbReference type="GO" id="GO:0003774">
    <property type="term" value="F:cytoskeletal motor activity"/>
    <property type="evidence" value="ECO:0007669"/>
    <property type="project" value="InterPro"/>
</dbReference>
<reference evidence="13 16" key="2">
    <citation type="submission" date="2016-01" db="EMBL/GenBank/DDBJ databases">
        <authorList>
            <person name="Varghese N."/>
        </authorList>
    </citation>
    <scope>NUCLEOTIDE SEQUENCE [LARGE SCALE GENOMIC DNA]</scope>
    <source>
        <strain evidence="13 16">HL-91</strain>
    </source>
</reference>
<keyword evidence="9" id="KW-0975">Bacterial flagellum</keyword>
<dbReference type="Gene3D" id="2.30.330.10">
    <property type="entry name" value="SpoA-like"/>
    <property type="match status" value="1"/>
</dbReference>